<dbReference type="Proteomes" id="UP000297777">
    <property type="component" value="Unassembled WGS sequence"/>
</dbReference>
<evidence type="ECO:0000313" key="2">
    <source>
        <dbReference type="EMBL" id="TGO12744.1"/>
    </source>
</evidence>
<feature type="compositionally biased region" description="Polar residues" evidence="1">
    <location>
        <begin position="153"/>
        <end position="175"/>
    </location>
</feature>
<protein>
    <submittedName>
        <fullName evidence="2">Uncharacterized protein</fullName>
    </submittedName>
</protein>
<dbReference type="AlphaFoldDB" id="A0A4Z1EJV5"/>
<evidence type="ECO:0000313" key="3">
    <source>
        <dbReference type="Proteomes" id="UP000297777"/>
    </source>
</evidence>
<dbReference type="EMBL" id="PQXH01000083">
    <property type="protein sequence ID" value="TGO12744.1"/>
    <property type="molecule type" value="Genomic_DNA"/>
</dbReference>
<reference evidence="2 3" key="1">
    <citation type="submission" date="2017-12" db="EMBL/GenBank/DDBJ databases">
        <title>Comparative genomics of Botrytis spp.</title>
        <authorList>
            <person name="Valero-Jimenez C.A."/>
            <person name="Tapia P."/>
            <person name="Veloso J."/>
            <person name="Silva-Moreno E."/>
            <person name="Staats M."/>
            <person name="Valdes J.H."/>
            <person name="Van Kan J.A.L."/>
        </authorList>
    </citation>
    <scope>NUCLEOTIDE SEQUENCE [LARGE SCALE GENOMIC DNA]</scope>
    <source>
        <strain evidence="2 3">Bt9001</strain>
    </source>
</reference>
<feature type="compositionally biased region" description="Polar residues" evidence="1">
    <location>
        <begin position="208"/>
        <end position="218"/>
    </location>
</feature>
<dbReference type="OrthoDB" id="3494591at2759"/>
<proteinExistence type="predicted"/>
<keyword evidence="3" id="KW-1185">Reference proteome</keyword>
<organism evidence="2 3">
    <name type="scientific">Botrytis tulipae</name>
    <dbReference type="NCBI Taxonomy" id="87230"/>
    <lineage>
        <taxon>Eukaryota</taxon>
        <taxon>Fungi</taxon>
        <taxon>Dikarya</taxon>
        <taxon>Ascomycota</taxon>
        <taxon>Pezizomycotina</taxon>
        <taxon>Leotiomycetes</taxon>
        <taxon>Helotiales</taxon>
        <taxon>Sclerotiniaceae</taxon>
        <taxon>Botrytis</taxon>
    </lineage>
</organism>
<accession>A0A4Z1EJV5</accession>
<gene>
    <name evidence="2" type="ORF">BTUL_0083g00470</name>
</gene>
<name>A0A4Z1EJV5_9HELO</name>
<comment type="caution">
    <text evidence="2">The sequence shown here is derived from an EMBL/GenBank/DDBJ whole genome shotgun (WGS) entry which is preliminary data.</text>
</comment>
<feature type="region of interest" description="Disordered" evidence="1">
    <location>
        <begin position="118"/>
        <end position="218"/>
    </location>
</feature>
<sequence>MLIDLVRWSIEKTPPSNSPSVIAIMPNKKHKKPFQVYEDHDATKPEYCTGDFLCSLCFKDSTTLGPCTACCKGCPNCGTLLSESLKQERGALTEDAVLHLTKSESTTNLLLQIPSNGESLTTEASSQSISTRDATQPSTSPSYICERGIPPDSGNQTYTPTTPIRSQYVSKNNSPALHGYHSEFHSPISQQQGSPYVSPRVMPDHQPSRNSKSLSLTGSQDSLIQISPAGTHVGQQGSLKASQYGIRTHADKLRAALACPVEELPQIKYKPSRKTPLRKKIGLLLRKFQYKFEKPLVTSNHQLIKSSDDDLK</sequence>
<evidence type="ECO:0000256" key="1">
    <source>
        <dbReference type="SAM" id="MobiDB-lite"/>
    </source>
</evidence>
<feature type="compositionally biased region" description="Polar residues" evidence="1">
    <location>
        <begin position="118"/>
        <end position="142"/>
    </location>
</feature>